<dbReference type="AlphaFoldDB" id="A0AAD5GY79"/>
<feature type="compositionally biased region" description="Low complexity" evidence="1">
    <location>
        <begin position="36"/>
        <end position="45"/>
    </location>
</feature>
<keyword evidence="3" id="KW-1185">Reference proteome</keyword>
<evidence type="ECO:0000313" key="3">
    <source>
        <dbReference type="Proteomes" id="UP001205105"/>
    </source>
</evidence>
<evidence type="ECO:0000256" key="1">
    <source>
        <dbReference type="SAM" id="MobiDB-lite"/>
    </source>
</evidence>
<feature type="non-terminal residue" evidence="2">
    <location>
        <position position="1"/>
    </location>
</feature>
<evidence type="ECO:0000313" key="2">
    <source>
        <dbReference type="EMBL" id="KAI7836839.1"/>
    </source>
</evidence>
<comment type="caution">
    <text evidence="2">The sequence shown here is derived from an EMBL/GenBank/DDBJ whole genome shotgun (WGS) entry which is preliminary data.</text>
</comment>
<feature type="region of interest" description="Disordered" evidence="1">
    <location>
        <begin position="184"/>
        <end position="208"/>
    </location>
</feature>
<accession>A0AAD5GY79</accession>
<organism evidence="2 3">
    <name type="scientific">Chlorella ohadii</name>
    <dbReference type="NCBI Taxonomy" id="2649997"/>
    <lineage>
        <taxon>Eukaryota</taxon>
        <taxon>Viridiplantae</taxon>
        <taxon>Chlorophyta</taxon>
        <taxon>core chlorophytes</taxon>
        <taxon>Trebouxiophyceae</taxon>
        <taxon>Chlorellales</taxon>
        <taxon>Chlorellaceae</taxon>
        <taxon>Chlorella clade</taxon>
        <taxon>Chlorella</taxon>
    </lineage>
</organism>
<dbReference type="EMBL" id="JADXDR010000173">
    <property type="protein sequence ID" value="KAI7836839.1"/>
    <property type="molecule type" value="Genomic_DNA"/>
</dbReference>
<sequence length="250" mass="25812">HTSIAVRRQPAGPGPGLSAFQQHPPPLGMLPPAAPQPALLQMPGASGLPPPMPSLGIMGTMGSTSGPGMGGNGLPATIMVPGQGSLGAGPMPMPLVPTTVGPALEPTASAGVAQQLQLVAAAIVHYARELGIGEPKIQSFLACPPDEQLKLYRTLHQLVLQARSRQQQQLQAAVLAQQQQQQQQQQQLAPPMPALGLGPGPMGGVPQVPPMAPPMQLPPMPMQLPPMPLDTMPQPAGAGQYANLFSEMFD</sequence>
<reference evidence="2" key="1">
    <citation type="submission" date="2020-11" db="EMBL/GenBank/DDBJ databases">
        <title>Chlorella ohadii genome sequencing and assembly.</title>
        <authorList>
            <person name="Murik O."/>
            <person name="Treves H."/>
            <person name="Kedem I."/>
            <person name="Shotland Y."/>
            <person name="Kaplan A."/>
        </authorList>
    </citation>
    <scope>NUCLEOTIDE SEQUENCE</scope>
    <source>
        <strain evidence="2">1</strain>
    </source>
</reference>
<feature type="region of interest" description="Disordered" evidence="1">
    <location>
        <begin position="1"/>
        <end position="52"/>
    </location>
</feature>
<dbReference type="Proteomes" id="UP001205105">
    <property type="component" value="Unassembled WGS sequence"/>
</dbReference>
<feature type="compositionally biased region" description="Pro residues" evidence="1">
    <location>
        <begin position="23"/>
        <end position="35"/>
    </location>
</feature>
<name>A0AAD5GY79_9CHLO</name>
<gene>
    <name evidence="2" type="ORF">COHA_009292</name>
</gene>
<proteinExistence type="predicted"/>
<protein>
    <submittedName>
        <fullName evidence="2">Uncharacterized protein</fullName>
    </submittedName>
</protein>